<accession>A0A1T5DZX4</accession>
<evidence type="ECO:0000259" key="3">
    <source>
        <dbReference type="Pfam" id="PF22725"/>
    </source>
</evidence>
<reference evidence="5" key="1">
    <citation type="submission" date="2017-02" db="EMBL/GenBank/DDBJ databases">
        <authorList>
            <person name="Varghese N."/>
            <person name="Submissions S."/>
        </authorList>
    </citation>
    <scope>NUCLEOTIDE SEQUENCE [LARGE SCALE GENOMIC DNA]</scope>
    <source>
        <strain evidence="5">UM2</strain>
    </source>
</reference>
<dbReference type="AlphaFoldDB" id="A0A1T5DZX4"/>
<dbReference type="Pfam" id="PF01408">
    <property type="entry name" value="GFO_IDH_MocA"/>
    <property type="match status" value="1"/>
</dbReference>
<dbReference type="InterPro" id="IPR055170">
    <property type="entry name" value="GFO_IDH_MocA-like_dom"/>
</dbReference>
<dbReference type="Pfam" id="PF22725">
    <property type="entry name" value="GFO_IDH_MocA_C3"/>
    <property type="match status" value="1"/>
</dbReference>
<evidence type="ECO:0000259" key="2">
    <source>
        <dbReference type="Pfam" id="PF01408"/>
    </source>
</evidence>
<dbReference type="InterPro" id="IPR000683">
    <property type="entry name" value="Gfo/Idh/MocA-like_OxRdtase_N"/>
</dbReference>
<feature type="domain" description="Gfo/Idh/MocA-like oxidoreductase N-terminal" evidence="2">
    <location>
        <begin position="9"/>
        <end position="123"/>
    </location>
</feature>
<keyword evidence="5" id="KW-1185">Reference proteome</keyword>
<evidence type="ECO:0000313" key="4">
    <source>
        <dbReference type="EMBL" id="SKB77255.1"/>
    </source>
</evidence>
<dbReference type="RefSeq" id="WP_079648831.1">
    <property type="nucleotide sequence ID" value="NZ_FUYM01000006.1"/>
</dbReference>
<dbReference type="OrthoDB" id="9801953at2"/>
<dbReference type="Gene3D" id="3.30.360.10">
    <property type="entry name" value="Dihydrodipicolinate Reductase, domain 2"/>
    <property type="match status" value="1"/>
</dbReference>
<organism evidence="4 5">
    <name type="scientific">Rhizorhabdus histidinilytica</name>
    <dbReference type="NCBI Taxonomy" id="439228"/>
    <lineage>
        <taxon>Bacteria</taxon>
        <taxon>Pseudomonadati</taxon>
        <taxon>Pseudomonadota</taxon>
        <taxon>Alphaproteobacteria</taxon>
        <taxon>Sphingomonadales</taxon>
        <taxon>Sphingomonadaceae</taxon>
        <taxon>Rhizorhabdus</taxon>
    </lineage>
</organism>
<dbReference type="STRING" id="439228.SAMN06295920_10661"/>
<dbReference type="InterPro" id="IPR050463">
    <property type="entry name" value="Gfo/Idh/MocA_oxidrdct_glycsds"/>
</dbReference>
<protein>
    <submittedName>
        <fullName evidence="4">Predicted dehydrogenase</fullName>
    </submittedName>
</protein>
<dbReference type="SUPFAM" id="SSF55347">
    <property type="entry name" value="Glyceraldehyde-3-phosphate dehydrogenase-like, C-terminal domain"/>
    <property type="match status" value="1"/>
</dbReference>
<evidence type="ECO:0000256" key="1">
    <source>
        <dbReference type="ARBA" id="ARBA00023002"/>
    </source>
</evidence>
<keyword evidence="1" id="KW-0560">Oxidoreductase</keyword>
<dbReference type="PANTHER" id="PTHR43818:SF11">
    <property type="entry name" value="BCDNA.GH03377"/>
    <property type="match status" value="1"/>
</dbReference>
<dbReference type="EMBL" id="FUYM01000006">
    <property type="protein sequence ID" value="SKB77255.1"/>
    <property type="molecule type" value="Genomic_DNA"/>
</dbReference>
<dbReference type="GO" id="GO:0016491">
    <property type="term" value="F:oxidoreductase activity"/>
    <property type="evidence" value="ECO:0007669"/>
    <property type="project" value="UniProtKB-KW"/>
</dbReference>
<sequence length="373" mass="40206">MAEERPGAVVVGTGFGLFTHVRALREAGFEVRAIVGRDRARTAERAAPLDIPLATDSLAEALADPATLLVTVATPPHAHYPVVMEAIAAGRHIVCEKPFARDLAQAREMRDAAERAGVIHMLGAEFRFDAAQALLRRIVADGAIGAPRQFLRIYHQPGLQDPAEKLSDWWEDADQGGGFLGAFGTHMIDQVLTTIGPIRRLSCVLQTLAPGRPHMTADDSYVLQFECDSGAKGTLMAAMAAPGPLVMATKIVGTEGGAWIQSGASFGDPEEVWVMDAAGSRRIAMPDDLALPPPEPFPVAELIQTEQDRWHTMGFDVIPYARLFGEMRRRIAGQAIGAREQAGSFDDAVRNQAVLDAARRSARLGAWTDVESD</sequence>
<proteinExistence type="predicted"/>
<feature type="domain" description="GFO/IDH/MocA-like oxidoreductase" evidence="3">
    <location>
        <begin position="135"/>
        <end position="257"/>
    </location>
</feature>
<dbReference type="Proteomes" id="UP000189818">
    <property type="component" value="Unassembled WGS sequence"/>
</dbReference>
<evidence type="ECO:0000313" key="5">
    <source>
        <dbReference type="Proteomes" id="UP000189818"/>
    </source>
</evidence>
<name>A0A1T5DZX4_9SPHN</name>
<dbReference type="InterPro" id="IPR036291">
    <property type="entry name" value="NAD(P)-bd_dom_sf"/>
</dbReference>
<dbReference type="PANTHER" id="PTHR43818">
    <property type="entry name" value="BCDNA.GH03377"/>
    <property type="match status" value="1"/>
</dbReference>
<gene>
    <name evidence="4" type="ORF">SAMN06295920_10661</name>
</gene>
<dbReference type="GO" id="GO:0000166">
    <property type="term" value="F:nucleotide binding"/>
    <property type="evidence" value="ECO:0007669"/>
    <property type="project" value="InterPro"/>
</dbReference>
<dbReference type="Gene3D" id="3.40.50.720">
    <property type="entry name" value="NAD(P)-binding Rossmann-like Domain"/>
    <property type="match status" value="1"/>
</dbReference>
<dbReference type="SUPFAM" id="SSF51735">
    <property type="entry name" value="NAD(P)-binding Rossmann-fold domains"/>
    <property type="match status" value="1"/>
</dbReference>